<dbReference type="Proteomes" id="UP001189429">
    <property type="component" value="Unassembled WGS sequence"/>
</dbReference>
<accession>A0ABN9Q1U7</accession>
<dbReference type="EMBL" id="CAUYUJ010001914">
    <property type="protein sequence ID" value="CAK0798303.1"/>
    <property type="molecule type" value="Genomic_DNA"/>
</dbReference>
<feature type="non-terminal residue" evidence="2">
    <location>
        <position position="1"/>
    </location>
</feature>
<feature type="region of interest" description="Disordered" evidence="1">
    <location>
        <begin position="193"/>
        <end position="218"/>
    </location>
</feature>
<dbReference type="Gene3D" id="2.60.40.1110">
    <property type="match status" value="1"/>
</dbReference>
<proteinExistence type="predicted"/>
<feature type="compositionally biased region" description="Polar residues" evidence="1">
    <location>
        <begin position="236"/>
        <end position="260"/>
    </location>
</feature>
<evidence type="ECO:0000313" key="2">
    <source>
        <dbReference type="EMBL" id="CAK0798303.1"/>
    </source>
</evidence>
<protein>
    <submittedName>
        <fullName evidence="2">Uncharacterized protein</fullName>
    </submittedName>
</protein>
<reference evidence="2" key="1">
    <citation type="submission" date="2023-10" db="EMBL/GenBank/DDBJ databases">
        <authorList>
            <person name="Chen Y."/>
            <person name="Shah S."/>
            <person name="Dougan E. K."/>
            <person name="Thang M."/>
            <person name="Chan C."/>
        </authorList>
    </citation>
    <scope>NUCLEOTIDE SEQUENCE [LARGE SCALE GENOMIC DNA]</scope>
</reference>
<comment type="caution">
    <text evidence="2">The sequence shown here is derived from an EMBL/GenBank/DDBJ whole genome shotgun (WGS) entry which is preliminary data.</text>
</comment>
<name>A0ABN9Q1U7_9DINO</name>
<evidence type="ECO:0000313" key="3">
    <source>
        <dbReference type="Proteomes" id="UP001189429"/>
    </source>
</evidence>
<keyword evidence="3" id="KW-1185">Reference proteome</keyword>
<evidence type="ECO:0000256" key="1">
    <source>
        <dbReference type="SAM" id="MobiDB-lite"/>
    </source>
</evidence>
<sequence length="260" mass="27695">VRYVHQVLQHLQRTDSWFRSPRPPPPVPAPPAELLSLSFEDGFFAHPEKLKRVRILVQALGGATPATETTLLETDGFDPTEAVVVPLSCVVVQGDVRISFFEETGPGGSVRGAPLAAPGSFHEAKGLLAYFCFHTAFMYPDTPTADMVDEDTQGTLRLNVMEIDKACRSVHTARRPGMFGESSGVALRFAGGRLPRSAPRVRSPSPSPGGSTSARCSSSSPAALRVMASAWDGQGHNASSSKDISAMNYSKQGCGSPISL</sequence>
<organism evidence="2 3">
    <name type="scientific">Prorocentrum cordatum</name>
    <dbReference type="NCBI Taxonomy" id="2364126"/>
    <lineage>
        <taxon>Eukaryota</taxon>
        <taxon>Sar</taxon>
        <taxon>Alveolata</taxon>
        <taxon>Dinophyceae</taxon>
        <taxon>Prorocentrales</taxon>
        <taxon>Prorocentraceae</taxon>
        <taxon>Prorocentrum</taxon>
    </lineage>
</organism>
<gene>
    <name evidence="2" type="ORF">PCOR1329_LOCUS7097</name>
</gene>
<feature type="region of interest" description="Disordered" evidence="1">
    <location>
        <begin position="233"/>
        <end position="260"/>
    </location>
</feature>